<dbReference type="EMBL" id="CP016591">
    <property type="protein sequence ID" value="ANY18800.1"/>
    <property type="molecule type" value="Genomic_DNA"/>
</dbReference>
<dbReference type="NCBIfam" id="TIGR02215">
    <property type="entry name" value="phage_chp_gp8"/>
    <property type="match status" value="1"/>
</dbReference>
<accession>A0A1B2A9G8</accession>
<protein>
    <recommendedName>
        <fullName evidence="3">Phage gp6-like head-tail connector protein</fullName>
    </recommendedName>
</protein>
<evidence type="ECO:0000313" key="1">
    <source>
        <dbReference type="EMBL" id="ANY18800.1"/>
    </source>
</evidence>
<keyword evidence="2" id="KW-1185">Reference proteome</keyword>
<evidence type="ECO:0008006" key="3">
    <source>
        <dbReference type="Google" id="ProtNLM"/>
    </source>
</evidence>
<dbReference type="InterPro" id="IPR011738">
    <property type="entry name" value="Phage_CHP"/>
</dbReference>
<organism evidence="1 2">
    <name type="scientific">Tsuneonella dongtanensis</name>
    <dbReference type="NCBI Taxonomy" id="692370"/>
    <lineage>
        <taxon>Bacteria</taxon>
        <taxon>Pseudomonadati</taxon>
        <taxon>Pseudomonadota</taxon>
        <taxon>Alphaproteobacteria</taxon>
        <taxon>Sphingomonadales</taxon>
        <taxon>Erythrobacteraceae</taxon>
        <taxon>Tsuneonella</taxon>
    </lineage>
</organism>
<sequence>MQRTIVAPAELPAAALDELKQWLGVRSTGDDAALISLVRTALETCEAFTGSVPLACLCEEILPACADWRTLSARPVVAIAGIEGIPAEGARFPLAADAYEIDIDTDGSGRVRVVGQGSAGRVAVRFTAGLAPAWELLPDAVRHGVIRLAAHHWRERDNASDAGPPAAVAALWRPWRRMRL</sequence>
<name>A0A1B2A9G8_9SPHN</name>
<evidence type="ECO:0000313" key="2">
    <source>
        <dbReference type="Proteomes" id="UP000092932"/>
    </source>
</evidence>
<dbReference type="STRING" id="692370.A6F68_00265"/>
<gene>
    <name evidence="1" type="ORF">A6F68_00265</name>
</gene>
<dbReference type="PATRIC" id="fig|692370.5.peg.274"/>
<dbReference type="OrthoDB" id="8478788at2"/>
<reference evidence="1 2" key="1">
    <citation type="submission" date="2016-07" db="EMBL/GenBank/DDBJ databases">
        <title>Complete genome sequence of Altererythrobacter dongtanensis KCTC 22672, a type strain with esterase isolated from tidal flat.</title>
        <authorList>
            <person name="Cheng H."/>
            <person name="Wu Y.-H."/>
            <person name="Zhou P."/>
            <person name="Huo Y.-Y."/>
            <person name="Wang C.-S."/>
            <person name="Xu X.-W."/>
        </authorList>
    </citation>
    <scope>NUCLEOTIDE SEQUENCE [LARGE SCALE GENOMIC DNA]</scope>
    <source>
        <strain evidence="1 2">KCTC 22672</strain>
    </source>
</reference>
<dbReference type="AlphaFoldDB" id="A0A1B2A9G8"/>
<dbReference type="Proteomes" id="UP000092932">
    <property type="component" value="Chromosome"/>
</dbReference>
<dbReference type="Gene3D" id="1.10.3230.30">
    <property type="entry name" value="Phage gp6-like head-tail connector protein"/>
    <property type="match status" value="1"/>
</dbReference>
<dbReference type="RefSeq" id="WP_067675263.1">
    <property type="nucleotide sequence ID" value="NZ_CP016591.1"/>
</dbReference>
<proteinExistence type="predicted"/>
<dbReference type="KEGG" id="ado:A6F68_00265"/>